<sequence>MKTIKAFCWLAFFALLSVNVWAADEPSIEQLQHQMNRGEITSVSLVERYLDRIARHNRDGAELQAVITVQDREKLIEIAKQLDEQRKAGQVRSAMHGIPVLLKDNIDTADGMPNTAGSYLLRNHMPPDNAFIVEKLREAGAIILGKANLSEWANFRSTNSSSGWSSQGGLVKNPYDQSRTACGSSSGSATAVSANFITVAVGTETDGSLVCPAAINGIVTIKPTVGLLSRDGIIPISASQDTAGPMARSVADAVHLLQAMRGVDDSDTASYNDTTNYIKHLKTDGLKGKRIGVMRDLAGYNTELDEVFNGRIEQLKAAGAIVVDGLEFPNGRNWGGDEYTVLLYEFAHGMRDYFEQSPHPEFSSLEDLIAANKANAGITMTWFGQELFEMSVSRQADKEAYEQAKVDAKRKAGAEGIDAVLNEHQLDLLIAPTVSPAWKIDLINGDHFTGSASGAAAVAGYPHITVPMGFVQHMPVGLSFFGTARSEALLIEAAHAFEQMTQARRAPVVASPH</sequence>
<accession>A0A1I6G2U6</accession>
<dbReference type="PANTHER" id="PTHR42678:SF34">
    <property type="entry name" value="OS04G0183300 PROTEIN"/>
    <property type="match status" value="1"/>
</dbReference>
<dbReference type="EMBL" id="FOYU01000001">
    <property type="protein sequence ID" value="SFR36509.1"/>
    <property type="molecule type" value="Genomic_DNA"/>
</dbReference>
<reference evidence="4" key="1">
    <citation type="submission" date="2016-10" db="EMBL/GenBank/DDBJ databases">
        <authorList>
            <person name="Varghese N."/>
            <person name="Submissions S."/>
        </authorList>
    </citation>
    <scope>NUCLEOTIDE SEQUENCE [LARGE SCALE GENOMIC DNA]</scope>
    <source>
        <strain evidence="4">CGMCC 1.7285</strain>
    </source>
</reference>
<dbReference type="PANTHER" id="PTHR42678">
    <property type="entry name" value="AMIDASE"/>
    <property type="match status" value="1"/>
</dbReference>
<dbReference type="AlphaFoldDB" id="A0A1I6G2U6"/>
<dbReference type="InterPro" id="IPR036928">
    <property type="entry name" value="AS_sf"/>
</dbReference>
<feature type="chain" id="PRO_5011688146" evidence="1">
    <location>
        <begin position="23"/>
        <end position="513"/>
    </location>
</feature>
<keyword evidence="1" id="KW-0732">Signal</keyword>
<evidence type="ECO:0000313" key="4">
    <source>
        <dbReference type="Proteomes" id="UP000199424"/>
    </source>
</evidence>
<evidence type="ECO:0000313" key="3">
    <source>
        <dbReference type="EMBL" id="SFR36509.1"/>
    </source>
</evidence>
<dbReference type="NCBIfam" id="NF006006">
    <property type="entry name" value="PRK08137.1"/>
    <property type="match status" value="1"/>
</dbReference>
<dbReference type="Gene3D" id="3.90.1300.10">
    <property type="entry name" value="Amidase signature (AS) domain"/>
    <property type="match status" value="1"/>
</dbReference>
<keyword evidence="4" id="KW-1185">Reference proteome</keyword>
<protein>
    <submittedName>
        <fullName evidence="3">Amidase</fullName>
    </submittedName>
</protein>
<evidence type="ECO:0000259" key="2">
    <source>
        <dbReference type="Pfam" id="PF01425"/>
    </source>
</evidence>
<name>A0A1I6G2U6_9GAMM</name>
<feature type="domain" description="Amidase" evidence="2">
    <location>
        <begin position="45"/>
        <end position="490"/>
    </location>
</feature>
<dbReference type="RefSeq" id="WP_092854191.1">
    <property type="nucleotide sequence ID" value="NZ_FOYU01000001.1"/>
</dbReference>
<dbReference type="InterPro" id="IPR023631">
    <property type="entry name" value="Amidase_dom"/>
</dbReference>
<proteinExistence type="predicted"/>
<dbReference type="SUPFAM" id="SSF75304">
    <property type="entry name" value="Amidase signature (AS) enzymes"/>
    <property type="match status" value="1"/>
</dbReference>
<feature type="signal peptide" evidence="1">
    <location>
        <begin position="1"/>
        <end position="22"/>
    </location>
</feature>
<dbReference type="Pfam" id="PF01425">
    <property type="entry name" value="Amidase"/>
    <property type="match status" value="1"/>
</dbReference>
<dbReference type="Proteomes" id="UP000199424">
    <property type="component" value="Unassembled WGS sequence"/>
</dbReference>
<evidence type="ECO:0000256" key="1">
    <source>
        <dbReference type="SAM" id="SignalP"/>
    </source>
</evidence>
<organism evidence="3 4">
    <name type="scientific">Pseudidiomarina maritima</name>
    <dbReference type="NCBI Taxonomy" id="519453"/>
    <lineage>
        <taxon>Bacteria</taxon>
        <taxon>Pseudomonadati</taxon>
        <taxon>Pseudomonadota</taxon>
        <taxon>Gammaproteobacteria</taxon>
        <taxon>Alteromonadales</taxon>
        <taxon>Idiomarinaceae</taxon>
        <taxon>Pseudidiomarina</taxon>
    </lineage>
</organism>
<gene>
    <name evidence="3" type="ORF">SAMN04488070_0072</name>
</gene>